<evidence type="ECO:0000313" key="2">
    <source>
        <dbReference type="Proteomes" id="UP001206206"/>
    </source>
</evidence>
<dbReference type="RefSeq" id="WP_255925798.1">
    <property type="nucleotide sequence ID" value="NZ_JANFNH010000004.1"/>
</dbReference>
<protein>
    <submittedName>
        <fullName evidence="1">Uncharacterized protein</fullName>
    </submittedName>
</protein>
<sequence length="206" mass="22516">MGPIHGVDLPDFRQLDACTWVNDQGDAVTVSYFGLPPDLPAPLEDLPRLRWEMAHGTARAGGTLVEANVQWFGGLPALVQINKFRNPDQQTGLIFLGSFTVPRATCSVVVKVQSVELGTTGIRESTVALEVGFEQAFLPHPFAPELRGPLPFNRADDPCYDARFPQHPLSRARRLLGRLASTVRTDPAFAALPPFVGPPPEPRTTR</sequence>
<dbReference type="EMBL" id="JANFNH010000004">
    <property type="protein sequence ID" value="MCQ4041801.1"/>
    <property type="molecule type" value="Genomic_DNA"/>
</dbReference>
<gene>
    <name evidence="1" type="ORF">NON19_07105</name>
</gene>
<evidence type="ECO:0000313" key="1">
    <source>
        <dbReference type="EMBL" id="MCQ4041801.1"/>
    </source>
</evidence>
<dbReference type="Proteomes" id="UP001206206">
    <property type="component" value="Unassembled WGS sequence"/>
</dbReference>
<proteinExistence type="predicted"/>
<reference evidence="1 2" key="1">
    <citation type="submission" date="2022-06" db="EMBL/GenBank/DDBJ databases">
        <title>Draft genome sequence of type strain Streptomyces rubrisoli DSM 42083.</title>
        <authorList>
            <person name="Duangmal K."/>
            <person name="Klaysubun C."/>
        </authorList>
    </citation>
    <scope>NUCLEOTIDE SEQUENCE [LARGE SCALE GENOMIC DNA]</scope>
    <source>
        <strain evidence="1 2">DSM 42083</strain>
    </source>
</reference>
<name>A0ABT1P8V4_9ACTN</name>
<comment type="caution">
    <text evidence="1">The sequence shown here is derived from an EMBL/GenBank/DDBJ whole genome shotgun (WGS) entry which is preliminary data.</text>
</comment>
<organism evidence="1 2">
    <name type="scientific">Streptantibioticus rubrisoli</name>
    <dbReference type="NCBI Taxonomy" id="1387313"/>
    <lineage>
        <taxon>Bacteria</taxon>
        <taxon>Bacillati</taxon>
        <taxon>Actinomycetota</taxon>
        <taxon>Actinomycetes</taxon>
        <taxon>Kitasatosporales</taxon>
        <taxon>Streptomycetaceae</taxon>
        <taxon>Streptantibioticus</taxon>
    </lineage>
</organism>
<keyword evidence="2" id="KW-1185">Reference proteome</keyword>
<accession>A0ABT1P8V4</accession>